<dbReference type="RefSeq" id="WP_023275362.1">
    <property type="nucleotide sequence ID" value="NZ_CP097562.1"/>
</dbReference>
<comment type="subcellular location">
    <subcellularLocation>
        <location evidence="2 9 11">Cytoplasm</location>
    </subcellularLocation>
</comment>
<proteinExistence type="inferred from homology"/>
<dbReference type="GO" id="GO:0000162">
    <property type="term" value="P:L-tryptophan biosynthetic process"/>
    <property type="evidence" value="ECO:0007669"/>
    <property type="project" value="TreeGrafter"/>
</dbReference>
<dbReference type="EC" id="5.3.1.16" evidence="9 11"/>
<dbReference type="InterPro" id="IPR011060">
    <property type="entry name" value="RibuloseP-bd_barrel"/>
</dbReference>
<accession>V2Q1N9</accession>
<reference evidence="12" key="3">
    <citation type="submission" date="2022-06" db="EMBL/GenBank/DDBJ databases">
        <title>Resources to Facilitate Use of the Altered Schaedler Flora (ASF) Mouse Model to Study Microbiome Function.</title>
        <authorList>
            <person name="Proctor A."/>
            <person name="Parvinroo S."/>
            <person name="Richie T."/>
            <person name="Jia X."/>
            <person name="Lee S.T.M."/>
            <person name="Karp P.D."/>
            <person name="Paley S."/>
            <person name="Kostic A.D."/>
            <person name="Pierre J.F."/>
            <person name="Wannemuehler M.J."/>
            <person name="Phillips G.J."/>
        </authorList>
    </citation>
    <scope>NUCLEOTIDE SEQUENCE</scope>
    <source>
        <strain evidence="12">ASF457</strain>
    </source>
</reference>
<evidence type="ECO:0000256" key="4">
    <source>
        <dbReference type="ARBA" id="ARBA00009667"/>
    </source>
</evidence>
<dbReference type="GO" id="GO:0003949">
    <property type="term" value="F:1-(5-phosphoribosyl)-5-[(5-phosphoribosylamino)methylideneamino]imidazole-4-carboxamide isomerase activity"/>
    <property type="evidence" value="ECO:0007669"/>
    <property type="project" value="UniProtKB-UniRule"/>
</dbReference>
<dbReference type="CDD" id="cd04732">
    <property type="entry name" value="HisA"/>
    <property type="match status" value="1"/>
</dbReference>
<dbReference type="AlphaFoldDB" id="V2Q1N9"/>
<dbReference type="OrthoDB" id="9807749at2"/>
<comment type="similarity">
    <text evidence="4 9 10">Belongs to the HisA/HisF family.</text>
</comment>
<gene>
    <name evidence="9 12" type="primary">hisA</name>
    <name evidence="12" type="ORF">N508_001066</name>
</gene>
<name>V2Q1N9_9BACT</name>
<protein>
    <recommendedName>
        <fullName evidence="9 11">1-(5-phosphoribosyl)-5-[(5-phosphoribosylamino)methylideneamino] imidazole-4-carboxamide isomerase</fullName>
        <ecNumber evidence="9 11">5.3.1.16</ecNumber>
    </recommendedName>
    <alternativeName>
        <fullName evidence="9">Phosphoribosylformimino-5-aminoimidazole carboxamide ribotide isomerase</fullName>
    </alternativeName>
</protein>
<evidence type="ECO:0000313" key="13">
    <source>
        <dbReference type="Proteomes" id="UP000017429"/>
    </source>
</evidence>
<evidence type="ECO:0000256" key="9">
    <source>
        <dbReference type="HAMAP-Rule" id="MF_01014"/>
    </source>
</evidence>
<dbReference type="PANTHER" id="PTHR43090">
    <property type="entry name" value="1-(5-PHOSPHORIBOSYL)-5-[(5-PHOSPHORIBOSYLAMINO)METHYLIDENEAMINO] IMIDAZOLE-4-CARBOXAMIDE ISOMERASE"/>
    <property type="match status" value="1"/>
</dbReference>
<evidence type="ECO:0000256" key="6">
    <source>
        <dbReference type="ARBA" id="ARBA00022605"/>
    </source>
</evidence>
<feature type="active site" description="Proton donor" evidence="9">
    <location>
        <position position="129"/>
    </location>
</feature>
<dbReference type="InterPro" id="IPR044524">
    <property type="entry name" value="Isoase_HisA-like"/>
</dbReference>
<evidence type="ECO:0000256" key="11">
    <source>
        <dbReference type="RuleBase" id="RU003658"/>
    </source>
</evidence>
<evidence type="ECO:0000256" key="3">
    <source>
        <dbReference type="ARBA" id="ARBA00005133"/>
    </source>
</evidence>
<reference evidence="12" key="1">
    <citation type="journal article" date="2014" name="Genome Announc.">
        <title>Draft genome sequences of the altered schaedler flora, a defined bacterial community from gnotobiotic mice.</title>
        <authorList>
            <person name="Wannemuehler M.J."/>
            <person name="Overstreet A.M."/>
            <person name="Ward D.V."/>
            <person name="Phillips G.J."/>
        </authorList>
    </citation>
    <scope>NUCLEOTIDE SEQUENCE</scope>
    <source>
        <strain evidence="12">ASF457</strain>
    </source>
</reference>
<dbReference type="eggNOG" id="COG0106">
    <property type="taxonomic scope" value="Bacteria"/>
</dbReference>
<dbReference type="PANTHER" id="PTHR43090:SF2">
    <property type="entry name" value="1-(5-PHOSPHORIBOSYL)-5-[(5-PHOSPHORIBOSYLAMINO)METHYLIDENEAMINO] IMIDAZOLE-4-CARBOXAMIDE ISOMERASE"/>
    <property type="match status" value="1"/>
</dbReference>
<dbReference type="SUPFAM" id="SSF51366">
    <property type="entry name" value="Ribulose-phoshate binding barrel"/>
    <property type="match status" value="1"/>
</dbReference>
<keyword evidence="8 9" id="KW-0413">Isomerase</keyword>
<dbReference type="InterPro" id="IPR023016">
    <property type="entry name" value="HisA/PriA"/>
</dbReference>
<keyword evidence="5 9" id="KW-0963">Cytoplasm</keyword>
<feature type="active site" description="Proton acceptor" evidence="9">
    <location>
        <position position="8"/>
    </location>
</feature>
<comment type="pathway">
    <text evidence="3 9 11">Amino-acid biosynthesis; L-histidine biosynthesis; L-histidine from 5-phospho-alpha-D-ribose 1-diphosphate: step 4/9.</text>
</comment>
<dbReference type="HAMAP" id="MF_01014">
    <property type="entry name" value="HisA"/>
    <property type="match status" value="1"/>
</dbReference>
<sequence length="237" mass="26228">MIIIPAIDLLDEKVVRLKKGIMEDATEYGHDPRDVALMFAELGVERLHIVDLNGARTGENQNFNIIKEVVKKSNLQIEVGGGIRDMARLDTYMDMGISYAILGTVAVKDPEFVKAAAKKYPNKIILGIDAKNMMAATEGWYEESSLSVFDIIKRYEGCQIDSIIFTDIEKDGMLSGINVKQIKKVADNSIFPVIASGGVSGIDDIKLLRSMDHKNIKGCIVGKAIYENKINLEEVFS</sequence>
<evidence type="ECO:0000256" key="8">
    <source>
        <dbReference type="ARBA" id="ARBA00023235"/>
    </source>
</evidence>
<dbReference type="GO" id="GO:0005737">
    <property type="term" value="C:cytoplasm"/>
    <property type="evidence" value="ECO:0007669"/>
    <property type="project" value="UniProtKB-SubCell"/>
</dbReference>
<organism evidence="12 13">
    <name type="scientific">Mucispirillum schaedleri ASF457</name>
    <dbReference type="NCBI Taxonomy" id="1379858"/>
    <lineage>
        <taxon>Bacteria</taxon>
        <taxon>Pseudomonadati</taxon>
        <taxon>Deferribacterota</taxon>
        <taxon>Deferribacteres</taxon>
        <taxon>Deferribacterales</taxon>
        <taxon>Mucispirillaceae</taxon>
        <taxon>Mucispirillum</taxon>
    </lineage>
</organism>
<dbReference type="Proteomes" id="UP000017429">
    <property type="component" value="Chromosome"/>
</dbReference>
<dbReference type="Pfam" id="PF00977">
    <property type="entry name" value="His_biosynth"/>
    <property type="match status" value="1"/>
</dbReference>
<evidence type="ECO:0000256" key="7">
    <source>
        <dbReference type="ARBA" id="ARBA00023102"/>
    </source>
</evidence>
<comment type="catalytic activity">
    <reaction evidence="1 9 11">
        <text>1-(5-phospho-beta-D-ribosyl)-5-[(5-phospho-beta-D-ribosylamino)methylideneamino]imidazole-4-carboxamide = 5-[(5-phospho-1-deoxy-D-ribulos-1-ylimino)methylamino]-1-(5-phospho-beta-D-ribosyl)imidazole-4-carboxamide</text>
        <dbReference type="Rhea" id="RHEA:15469"/>
        <dbReference type="ChEBI" id="CHEBI:58435"/>
        <dbReference type="ChEBI" id="CHEBI:58525"/>
        <dbReference type="EC" id="5.3.1.16"/>
    </reaction>
</comment>
<reference evidence="12" key="2">
    <citation type="submission" date="2022-05" db="EMBL/GenBank/DDBJ databases">
        <authorList>
            <person name="Proctor A.L."/>
            <person name="Phillips G.J."/>
            <person name="Wannemuehler M.J."/>
        </authorList>
    </citation>
    <scope>NUCLEOTIDE SEQUENCE</scope>
    <source>
        <strain evidence="12">ASF457</strain>
    </source>
</reference>
<keyword evidence="7 9" id="KW-0368">Histidine biosynthesis</keyword>
<dbReference type="GO" id="GO:0000105">
    <property type="term" value="P:L-histidine biosynthetic process"/>
    <property type="evidence" value="ECO:0007669"/>
    <property type="project" value="UniProtKB-UniRule"/>
</dbReference>
<dbReference type="InterPro" id="IPR013785">
    <property type="entry name" value="Aldolase_TIM"/>
</dbReference>
<evidence type="ECO:0000256" key="1">
    <source>
        <dbReference type="ARBA" id="ARBA00000901"/>
    </source>
</evidence>
<dbReference type="InterPro" id="IPR006063">
    <property type="entry name" value="HisA_bact_arch"/>
</dbReference>
<keyword evidence="6 9" id="KW-0028">Amino-acid biosynthesis</keyword>
<evidence type="ECO:0000313" key="12">
    <source>
        <dbReference type="EMBL" id="USF23991.1"/>
    </source>
</evidence>
<dbReference type="NCBIfam" id="TIGR00007">
    <property type="entry name" value="1-(5-phosphoribosyl)-5-[(5-phosphoribosylamino)methylideneamino]imidazole-4-carboxamide isomerase"/>
    <property type="match status" value="1"/>
</dbReference>
<evidence type="ECO:0000256" key="10">
    <source>
        <dbReference type="RuleBase" id="RU003657"/>
    </source>
</evidence>
<dbReference type="Gene3D" id="3.20.20.70">
    <property type="entry name" value="Aldolase class I"/>
    <property type="match status" value="1"/>
</dbReference>
<dbReference type="EMBL" id="CP097562">
    <property type="protein sequence ID" value="USF23991.1"/>
    <property type="molecule type" value="Genomic_DNA"/>
</dbReference>
<dbReference type="FunFam" id="3.20.20.70:FF:000009">
    <property type="entry name" value="1-(5-phosphoribosyl)-5-[(5-phosphoribosylamino)methylideneamino] imidazole-4-carboxamide isomerase"/>
    <property type="match status" value="1"/>
</dbReference>
<dbReference type="KEGG" id="msch:N508_001066"/>
<dbReference type="InterPro" id="IPR006062">
    <property type="entry name" value="His_biosynth"/>
</dbReference>
<evidence type="ECO:0000256" key="5">
    <source>
        <dbReference type="ARBA" id="ARBA00022490"/>
    </source>
</evidence>
<keyword evidence="13" id="KW-1185">Reference proteome</keyword>
<evidence type="ECO:0000256" key="2">
    <source>
        <dbReference type="ARBA" id="ARBA00004496"/>
    </source>
</evidence>